<keyword evidence="3" id="KW-1185">Reference proteome</keyword>
<gene>
    <name evidence="2" type="ORF">EV421DRAFT_1936681</name>
</gene>
<dbReference type="EMBL" id="JAUEPT010000160">
    <property type="protein sequence ID" value="KAK0430245.1"/>
    <property type="molecule type" value="Genomic_DNA"/>
</dbReference>
<dbReference type="AlphaFoldDB" id="A0AA39IUS1"/>
<name>A0AA39IUS1_9AGAR</name>
<evidence type="ECO:0000313" key="2">
    <source>
        <dbReference type="EMBL" id="KAK0430245.1"/>
    </source>
</evidence>
<organism evidence="2 3">
    <name type="scientific">Armillaria borealis</name>
    <dbReference type="NCBI Taxonomy" id="47425"/>
    <lineage>
        <taxon>Eukaryota</taxon>
        <taxon>Fungi</taxon>
        <taxon>Dikarya</taxon>
        <taxon>Basidiomycota</taxon>
        <taxon>Agaricomycotina</taxon>
        <taxon>Agaricomycetes</taxon>
        <taxon>Agaricomycetidae</taxon>
        <taxon>Agaricales</taxon>
        <taxon>Marasmiineae</taxon>
        <taxon>Physalacriaceae</taxon>
        <taxon>Armillaria</taxon>
    </lineage>
</organism>
<feature type="region of interest" description="Disordered" evidence="1">
    <location>
        <begin position="31"/>
        <end position="76"/>
    </location>
</feature>
<sequence length="238" mass="26201">MPWNTPTSPHLSPGYDPHMPYLTFDELLDTPTPTQERCTANLAGPLEPPLTVTPTSTDHPPSSRPSPTKPFGHSDPEILSVTQNVSLNQTTVLERLYEYPSSITLQYPATTMSSSTFIGHLFTSLKGSDLYNPLNDIAYSVGPPQGNRKPVPLIDFSPVSQARRPHVQATSSALQEQLQQDRSLLTEPSPEQVYFQKTLSLWVAICDGGCLYPAQEATTYLSIEHIANQQHDCTPTKA</sequence>
<evidence type="ECO:0000256" key="1">
    <source>
        <dbReference type="SAM" id="MobiDB-lite"/>
    </source>
</evidence>
<dbReference type="Proteomes" id="UP001175226">
    <property type="component" value="Unassembled WGS sequence"/>
</dbReference>
<accession>A0AA39IUS1</accession>
<proteinExistence type="predicted"/>
<reference evidence="2" key="1">
    <citation type="submission" date="2023-06" db="EMBL/GenBank/DDBJ databases">
        <authorList>
            <consortium name="Lawrence Berkeley National Laboratory"/>
            <person name="Ahrendt S."/>
            <person name="Sahu N."/>
            <person name="Indic B."/>
            <person name="Wong-Bajracharya J."/>
            <person name="Merenyi Z."/>
            <person name="Ke H.-M."/>
            <person name="Monk M."/>
            <person name="Kocsube S."/>
            <person name="Drula E."/>
            <person name="Lipzen A."/>
            <person name="Balint B."/>
            <person name="Henrissat B."/>
            <person name="Andreopoulos B."/>
            <person name="Martin F.M."/>
            <person name="Harder C.B."/>
            <person name="Rigling D."/>
            <person name="Ford K.L."/>
            <person name="Foster G.D."/>
            <person name="Pangilinan J."/>
            <person name="Papanicolaou A."/>
            <person name="Barry K."/>
            <person name="LaButti K."/>
            <person name="Viragh M."/>
            <person name="Koriabine M."/>
            <person name="Yan M."/>
            <person name="Riley R."/>
            <person name="Champramary S."/>
            <person name="Plett K.L."/>
            <person name="Tsai I.J."/>
            <person name="Slot J."/>
            <person name="Sipos G."/>
            <person name="Plett J."/>
            <person name="Nagy L.G."/>
            <person name="Grigoriev I.V."/>
        </authorList>
    </citation>
    <scope>NUCLEOTIDE SEQUENCE</scope>
    <source>
        <strain evidence="2">FPL87.14</strain>
    </source>
</reference>
<comment type="caution">
    <text evidence="2">The sequence shown here is derived from an EMBL/GenBank/DDBJ whole genome shotgun (WGS) entry which is preliminary data.</text>
</comment>
<protein>
    <submittedName>
        <fullName evidence="2">Uncharacterized protein</fullName>
    </submittedName>
</protein>
<evidence type="ECO:0000313" key="3">
    <source>
        <dbReference type="Proteomes" id="UP001175226"/>
    </source>
</evidence>